<evidence type="ECO:0000256" key="2">
    <source>
        <dbReference type="SAM" id="MobiDB-lite"/>
    </source>
</evidence>
<dbReference type="InterPro" id="IPR036770">
    <property type="entry name" value="Ankyrin_rpt-contain_sf"/>
</dbReference>
<feature type="compositionally biased region" description="Basic and acidic residues" evidence="2">
    <location>
        <begin position="115"/>
        <end position="125"/>
    </location>
</feature>
<accession>A0A166TSW7</accession>
<dbReference type="InterPro" id="IPR002110">
    <property type="entry name" value="Ankyrin_rpt"/>
</dbReference>
<dbReference type="EMBL" id="KV417491">
    <property type="protein sequence ID" value="KZP30938.1"/>
    <property type="molecule type" value="Genomic_DNA"/>
</dbReference>
<feature type="region of interest" description="Disordered" evidence="2">
    <location>
        <begin position="60"/>
        <end position="125"/>
    </location>
</feature>
<proteinExistence type="predicted"/>
<dbReference type="STRING" id="436010.A0A166TSW7"/>
<keyword evidence="1" id="KW-0040">ANK repeat</keyword>
<dbReference type="PROSITE" id="PS50088">
    <property type="entry name" value="ANK_REPEAT"/>
    <property type="match status" value="1"/>
</dbReference>
<sequence>MQGGKYGNALQAALVGGHDEIVRLLLERGADVNAQGGWHRNVLRAALRSSCDVIVRLLLENGATDEPYKEQSGMNGETEEWHTDDHDGVDDSARAEGDEHYTDSDDGSEEEWTSAEEHPDENTAN</sequence>
<dbReference type="PROSITE" id="PS50297">
    <property type="entry name" value="ANK_REP_REGION"/>
    <property type="match status" value="1"/>
</dbReference>
<evidence type="ECO:0000313" key="4">
    <source>
        <dbReference type="Proteomes" id="UP000076532"/>
    </source>
</evidence>
<dbReference type="Gene3D" id="1.25.40.20">
    <property type="entry name" value="Ankyrin repeat-containing domain"/>
    <property type="match status" value="1"/>
</dbReference>
<dbReference type="Proteomes" id="UP000076532">
    <property type="component" value="Unassembled WGS sequence"/>
</dbReference>
<dbReference type="AlphaFoldDB" id="A0A166TSW7"/>
<feature type="repeat" description="ANK" evidence="1">
    <location>
        <begin position="5"/>
        <end position="37"/>
    </location>
</feature>
<feature type="compositionally biased region" description="Basic and acidic residues" evidence="2">
    <location>
        <begin position="79"/>
        <end position="103"/>
    </location>
</feature>
<evidence type="ECO:0000256" key="1">
    <source>
        <dbReference type="PROSITE-ProRule" id="PRU00023"/>
    </source>
</evidence>
<dbReference type="OrthoDB" id="194358at2759"/>
<name>A0A166TSW7_9AGAM</name>
<dbReference type="SUPFAM" id="SSF48403">
    <property type="entry name" value="Ankyrin repeat"/>
    <property type="match status" value="1"/>
</dbReference>
<organism evidence="3 4">
    <name type="scientific">Athelia psychrophila</name>
    <dbReference type="NCBI Taxonomy" id="1759441"/>
    <lineage>
        <taxon>Eukaryota</taxon>
        <taxon>Fungi</taxon>
        <taxon>Dikarya</taxon>
        <taxon>Basidiomycota</taxon>
        <taxon>Agaricomycotina</taxon>
        <taxon>Agaricomycetes</taxon>
        <taxon>Agaricomycetidae</taxon>
        <taxon>Atheliales</taxon>
        <taxon>Atheliaceae</taxon>
        <taxon>Athelia</taxon>
    </lineage>
</organism>
<protein>
    <submittedName>
        <fullName evidence="3">Uncharacterized protein</fullName>
    </submittedName>
</protein>
<evidence type="ECO:0000313" key="3">
    <source>
        <dbReference type="EMBL" id="KZP30938.1"/>
    </source>
</evidence>
<gene>
    <name evidence="3" type="ORF">FIBSPDRAFT_725139</name>
</gene>
<keyword evidence="4" id="KW-1185">Reference proteome</keyword>
<reference evidence="3 4" key="1">
    <citation type="journal article" date="2016" name="Mol. Biol. Evol.">
        <title>Comparative Genomics of Early-Diverging Mushroom-Forming Fungi Provides Insights into the Origins of Lignocellulose Decay Capabilities.</title>
        <authorList>
            <person name="Nagy L.G."/>
            <person name="Riley R."/>
            <person name="Tritt A."/>
            <person name="Adam C."/>
            <person name="Daum C."/>
            <person name="Floudas D."/>
            <person name="Sun H."/>
            <person name="Yadav J.S."/>
            <person name="Pangilinan J."/>
            <person name="Larsson K.H."/>
            <person name="Matsuura K."/>
            <person name="Barry K."/>
            <person name="Labutti K."/>
            <person name="Kuo R."/>
            <person name="Ohm R.A."/>
            <person name="Bhattacharya S.S."/>
            <person name="Shirouzu T."/>
            <person name="Yoshinaga Y."/>
            <person name="Martin F.M."/>
            <person name="Grigoriev I.V."/>
            <person name="Hibbett D.S."/>
        </authorList>
    </citation>
    <scope>NUCLEOTIDE SEQUENCE [LARGE SCALE GENOMIC DNA]</scope>
    <source>
        <strain evidence="3 4">CBS 109695</strain>
    </source>
</reference>
<dbReference type="Pfam" id="PF12796">
    <property type="entry name" value="Ank_2"/>
    <property type="match status" value="1"/>
</dbReference>
<feature type="compositionally biased region" description="Acidic residues" evidence="2">
    <location>
        <begin position="104"/>
        <end position="114"/>
    </location>
</feature>